<sequence length="174" mass="20036">MEGSSAATMMKPSNQVLTEYQWSLVSNHSSVHQSFRFDRPFLLDALPDLALIYQSDAVLWVPMEFLISITNNSGKLQAVKVLVPKNLEKNFSATPSSFFLDDKQTAQIKLVLVISAIFCDDEYLVVIQNRWKVKNRGLETLSVKPVARVLYFCRCYCLRLMDEILDRILRERNQ</sequence>
<evidence type="ECO:0000313" key="2">
    <source>
        <dbReference type="WBParaSite" id="jg9022"/>
    </source>
</evidence>
<reference evidence="2" key="1">
    <citation type="submission" date="2022-11" db="UniProtKB">
        <authorList>
            <consortium name="WormBaseParasite"/>
        </authorList>
    </citation>
    <scope>IDENTIFICATION</scope>
</reference>
<dbReference type="AlphaFoldDB" id="A0A915ESH8"/>
<name>A0A915ESH8_9BILA</name>
<protein>
    <submittedName>
        <fullName evidence="2">Uncharacterized protein</fullName>
    </submittedName>
</protein>
<organism evidence="1 2">
    <name type="scientific">Ditylenchus dipsaci</name>
    <dbReference type="NCBI Taxonomy" id="166011"/>
    <lineage>
        <taxon>Eukaryota</taxon>
        <taxon>Metazoa</taxon>
        <taxon>Ecdysozoa</taxon>
        <taxon>Nematoda</taxon>
        <taxon>Chromadorea</taxon>
        <taxon>Rhabditida</taxon>
        <taxon>Tylenchina</taxon>
        <taxon>Tylenchomorpha</taxon>
        <taxon>Sphaerularioidea</taxon>
        <taxon>Anguinidae</taxon>
        <taxon>Anguininae</taxon>
        <taxon>Ditylenchus</taxon>
    </lineage>
</organism>
<evidence type="ECO:0000313" key="1">
    <source>
        <dbReference type="Proteomes" id="UP000887574"/>
    </source>
</evidence>
<dbReference type="Proteomes" id="UP000887574">
    <property type="component" value="Unplaced"/>
</dbReference>
<keyword evidence="1" id="KW-1185">Reference proteome</keyword>
<proteinExistence type="predicted"/>
<accession>A0A915ESH8</accession>
<dbReference type="WBParaSite" id="jg9022">
    <property type="protein sequence ID" value="jg9022"/>
    <property type="gene ID" value="jg9022"/>
</dbReference>